<dbReference type="PROSITE" id="PS50259">
    <property type="entry name" value="G_PROTEIN_RECEP_F3_4"/>
    <property type="match status" value="1"/>
</dbReference>
<keyword evidence="8 12" id="KW-0472">Membrane</keyword>
<dbReference type="AlphaFoldDB" id="A0A670J852"/>
<dbReference type="InterPro" id="IPR038550">
    <property type="entry name" value="GPCR_3_9-Cys_sf"/>
</dbReference>
<comment type="similarity">
    <text evidence="2">Belongs to the G-protein coupled receptor 3 family.</text>
</comment>
<name>A0A670J852_PODMU</name>
<evidence type="ECO:0000256" key="2">
    <source>
        <dbReference type="ARBA" id="ARBA00007242"/>
    </source>
</evidence>
<feature type="transmembrane region" description="Helical" evidence="12">
    <location>
        <begin position="583"/>
        <end position="607"/>
    </location>
</feature>
<dbReference type="Gene3D" id="3.40.50.2300">
    <property type="match status" value="2"/>
</dbReference>
<dbReference type="Pfam" id="PF01094">
    <property type="entry name" value="ANF_receptor"/>
    <property type="match status" value="1"/>
</dbReference>
<feature type="domain" description="G-protein coupled receptors family 3 profile" evidence="13">
    <location>
        <begin position="513"/>
        <end position="777"/>
    </location>
</feature>
<feature type="transmembrane region" description="Helical" evidence="12">
    <location>
        <begin position="628"/>
        <end position="646"/>
    </location>
</feature>
<dbReference type="InterPro" id="IPR001828">
    <property type="entry name" value="ANF_lig-bd_rcpt"/>
</dbReference>
<dbReference type="GO" id="GO:0005886">
    <property type="term" value="C:plasma membrane"/>
    <property type="evidence" value="ECO:0007669"/>
    <property type="project" value="UniProtKB-SubCell"/>
</dbReference>
<dbReference type="InterPro" id="IPR011500">
    <property type="entry name" value="GPCR_3_9-Cys_dom"/>
</dbReference>
<evidence type="ECO:0000256" key="6">
    <source>
        <dbReference type="ARBA" id="ARBA00022989"/>
    </source>
</evidence>
<evidence type="ECO:0000256" key="10">
    <source>
        <dbReference type="ARBA" id="ARBA00023180"/>
    </source>
</evidence>
<dbReference type="InterPro" id="IPR023298">
    <property type="entry name" value="ATPase_P-typ_TM_dom_sf"/>
</dbReference>
<evidence type="ECO:0000256" key="1">
    <source>
        <dbReference type="ARBA" id="ARBA00004651"/>
    </source>
</evidence>
<evidence type="ECO:0000259" key="13">
    <source>
        <dbReference type="PROSITE" id="PS50259"/>
    </source>
</evidence>
<evidence type="ECO:0000256" key="3">
    <source>
        <dbReference type="ARBA" id="ARBA00022475"/>
    </source>
</evidence>
<dbReference type="GeneTree" id="ENSGT00950000182788"/>
<dbReference type="CDD" id="cd15283">
    <property type="entry name" value="7tmC_V2R_pheromone"/>
    <property type="match status" value="1"/>
</dbReference>
<dbReference type="GO" id="GO:0004930">
    <property type="term" value="F:G protein-coupled receptor activity"/>
    <property type="evidence" value="ECO:0007669"/>
    <property type="project" value="UniProtKB-KW"/>
</dbReference>
<feature type="transmembrane region" description="Helical" evidence="12">
    <location>
        <begin position="551"/>
        <end position="571"/>
    </location>
</feature>
<evidence type="ECO:0000256" key="7">
    <source>
        <dbReference type="ARBA" id="ARBA00023040"/>
    </source>
</evidence>
<keyword evidence="10" id="KW-0325">Glycoprotein</keyword>
<evidence type="ECO:0000256" key="4">
    <source>
        <dbReference type="ARBA" id="ARBA00022692"/>
    </source>
</evidence>
<proteinExistence type="inferred from homology"/>
<dbReference type="FunFam" id="2.10.50.30:FF:000002">
    <property type="entry name" value="Vomeronasal 2 receptor, h1"/>
    <property type="match status" value="1"/>
</dbReference>
<evidence type="ECO:0000256" key="8">
    <source>
        <dbReference type="ARBA" id="ARBA00023136"/>
    </source>
</evidence>
<dbReference type="PANTHER" id="PTHR24061">
    <property type="entry name" value="CALCIUM-SENSING RECEPTOR-RELATED"/>
    <property type="match status" value="1"/>
</dbReference>
<dbReference type="InterPro" id="IPR000337">
    <property type="entry name" value="GPCR_3"/>
</dbReference>
<evidence type="ECO:0000256" key="5">
    <source>
        <dbReference type="ARBA" id="ARBA00022729"/>
    </source>
</evidence>
<sequence length="782" mass="87753">MSTVPKNYQHVLSLVFAVNEVNENPSILSNITLGFQIYDSYCHAKMTYQNTLNLISHHRKTIPNYKCGVEKNLVAAIGGLESETSSHMASILELYKILQITYSSFTPAVSEKDDISSLYQMAPSEEHQYTGIVQLLLYFQWKWVGIFVTADDKGETFVKKLTRQLSRNGICIAVTERVVNHSGFGDNGLIEKCQNTAESLSKTNVNVFVVNADKNTKTGLQWLLLIGRMMSVSPINKVWVMTADWDFSSDPFHKDLDIQNFHGALSFAIHSSEVKGFHHFLLNLNPHSETDGFIRLFWQQAFGCQFLDVETEEEFCTGEEKLESLPGAFFEMQMTSQSYSIYNAIYAVAHALHAMLAPRTKQGEMVLGNYLRSPNQYFQVIAGDTVFFNEKRELEGGFDIINWVTFPNKSFLRVKVGKMDPQAPLGSDFSIDDKIITWHQSFNQVGPNCSYSRQRKEGEPFCCYVCTPCPEGNISNQTDMDDCFQCQEDQYPNQERNQCISKKENFLSYEAPLGISLALLALAFSATTAMVFGIFIKHQNTPIVKANNQNLTYTLLISLLLCFLCSLLFIGRPQLLTCNLRQTAFGIIFSVAVSSVLAKTLTVVLAFMATKPGSKMRKWVGKRFSTSIVLGCASIQASICMLWLGTDPPFPHLDMHSLPEEVIVECNEGSANMFYSVLGYMGMLALVSFVVAFFARKLPDTFNEAKFITFSMLVFCSVWLSFVPSYLSTKGKYIVAVEIFSILASSAGILGCIFFPKCYIIVFKPELNSKGSHFHTSVLGKP</sequence>
<dbReference type="Proteomes" id="UP000472272">
    <property type="component" value="Chromosome 13"/>
</dbReference>
<dbReference type="Pfam" id="PF07562">
    <property type="entry name" value="NCD3G"/>
    <property type="match status" value="1"/>
</dbReference>
<dbReference type="SUPFAM" id="SSF53822">
    <property type="entry name" value="Periplasmic binding protein-like I"/>
    <property type="match status" value="1"/>
</dbReference>
<dbReference type="PRINTS" id="PR01535">
    <property type="entry name" value="VOMERONASL2R"/>
</dbReference>
<feature type="transmembrane region" description="Helical" evidence="12">
    <location>
        <begin position="707"/>
        <end position="727"/>
    </location>
</feature>
<reference evidence="14" key="3">
    <citation type="submission" date="2025-09" db="UniProtKB">
        <authorList>
            <consortium name="Ensembl"/>
        </authorList>
    </citation>
    <scope>IDENTIFICATION</scope>
</reference>
<dbReference type="InterPro" id="IPR017979">
    <property type="entry name" value="GPCR_3_CS"/>
</dbReference>
<dbReference type="Ensembl" id="ENSPMRT00000021071.1">
    <property type="protein sequence ID" value="ENSPMRP00000019839.1"/>
    <property type="gene ID" value="ENSPMRG00000012918.1"/>
</dbReference>
<dbReference type="InterPro" id="IPR028082">
    <property type="entry name" value="Peripla_BP_I"/>
</dbReference>
<evidence type="ECO:0000256" key="11">
    <source>
        <dbReference type="ARBA" id="ARBA00023224"/>
    </source>
</evidence>
<feature type="transmembrane region" description="Helical" evidence="12">
    <location>
        <begin position="513"/>
        <end position="536"/>
    </location>
</feature>
<dbReference type="PROSITE" id="PS00981">
    <property type="entry name" value="G_PROTEIN_RECEP_F3_3"/>
    <property type="match status" value="1"/>
</dbReference>
<reference evidence="14 15" key="1">
    <citation type="journal article" date="2019" name="Proc. Natl. Acad. Sci. U.S.A.">
        <title>Regulatory changes in pterin and carotenoid genes underlie balanced color polymorphisms in the wall lizard.</title>
        <authorList>
            <person name="Andrade P."/>
            <person name="Pinho C."/>
            <person name="Perez I de Lanuza G."/>
            <person name="Afonso S."/>
            <person name="Brejcha J."/>
            <person name="Rubin C.J."/>
            <person name="Wallerman O."/>
            <person name="Pereira P."/>
            <person name="Sabatino S.J."/>
            <person name="Bellati A."/>
            <person name="Pellitteri-Rosa D."/>
            <person name="Bosakova Z."/>
            <person name="Bunikis I."/>
            <person name="Carretero M.A."/>
            <person name="Feiner N."/>
            <person name="Marsik P."/>
            <person name="Pauperio F."/>
            <person name="Salvi D."/>
            <person name="Soler L."/>
            <person name="While G.M."/>
            <person name="Uller T."/>
            <person name="Font E."/>
            <person name="Andersson L."/>
            <person name="Carneiro M."/>
        </authorList>
    </citation>
    <scope>NUCLEOTIDE SEQUENCE</scope>
</reference>
<feature type="transmembrane region" description="Helical" evidence="12">
    <location>
        <begin position="733"/>
        <end position="755"/>
    </location>
</feature>
<keyword evidence="4 12" id="KW-0812">Transmembrane</keyword>
<evidence type="ECO:0000313" key="15">
    <source>
        <dbReference type="Proteomes" id="UP000472272"/>
    </source>
</evidence>
<accession>A0A670J852</accession>
<evidence type="ECO:0000256" key="9">
    <source>
        <dbReference type="ARBA" id="ARBA00023170"/>
    </source>
</evidence>
<organism evidence="14 15">
    <name type="scientific">Podarcis muralis</name>
    <name type="common">Wall lizard</name>
    <name type="synonym">Lacerta muralis</name>
    <dbReference type="NCBI Taxonomy" id="64176"/>
    <lineage>
        <taxon>Eukaryota</taxon>
        <taxon>Metazoa</taxon>
        <taxon>Chordata</taxon>
        <taxon>Craniata</taxon>
        <taxon>Vertebrata</taxon>
        <taxon>Euteleostomi</taxon>
        <taxon>Lepidosauria</taxon>
        <taxon>Squamata</taxon>
        <taxon>Bifurcata</taxon>
        <taxon>Unidentata</taxon>
        <taxon>Episquamata</taxon>
        <taxon>Laterata</taxon>
        <taxon>Lacertibaenia</taxon>
        <taxon>Lacertidae</taxon>
        <taxon>Podarcis</taxon>
    </lineage>
</organism>
<comment type="subcellular location">
    <subcellularLocation>
        <location evidence="1">Cell membrane</location>
        <topology evidence="1">Multi-pass membrane protein</topology>
    </subcellularLocation>
</comment>
<reference evidence="14" key="2">
    <citation type="submission" date="2025-08" db="UniProtKB">
        <authorList>
            <consortium name="Ensembl"/>
        </authorList>
    </citation>
    <scope>IDENTIFICATION</scope>
</reference>
<protein>
    <recommendedName>
        <fullName evidence="13">G-protein coupled receptors family 3 profile domain-containing protein</fullName>
    </recommendedName>
</protein>
<dbReference type="InterPro" id="IPR004073">
    <property type="entry name" value="GPCR_3_vmron_rcpt_2"/>
</dbReference>
<keyword evidence="3" id="KW-1003">Cell membrane</keyword>
<evidence type="ECO:0000256" key="12">
    <source>
        <dbReference type="SAM" id="Phobius"/>
    </source>
</evidence>
<keyword evidence="7" id="KW-0297">G-protein coupled receptor</keyword>
<dbReference type="PANTHER" id="PTHR24061:SF599">
    <property type="entry name" value="G-PROTEIN COUPLED RECEPTORS FAMILY 3 PROFILE DOMAIN-CONTAINING PROTEIN"/>
    <property type="match status" value="1"/>
</dbReference>
<dbReference type="InterPro" id="IPR017978">
    <property type="entry name" value="GPCR_3_C"/>
</dbReference>
<dbReference type="OMA" id="PRVDFYI"/>
<dbReference type="FunFam" id="3.40.50.2300:FF:000024">
    <property type="entry name" value="Vomeronasal 2, receptor 73"/>
    <property type="match status" value="1"/>
</dbReference>
<dbReference type="Gene3D" id="2.10.50.30">
    <property type="entry name" value="GPCR, family 3, nine cysteines domain"/>
    <property type="match status" value="1"/>
</dbReference>
<evidence type="ECO:0000313" key="14">
    <source>
        <dbReference type="Ensembl" id="ENSPMRP00000019839.1"/>
    </source>
</evidence>
<keyword evidence="9" id="KW-0675">Receptor</keyword>
<keyword evidence="11" id="KW-0807">Transducer</keyword>
<keyword evidence="6 12" id="KW-1133">Transmembrane helix</keyword>
<dbReference type="PRINTS" id="PR00248">
    <property type="entry name" value="GPCRMGR"/>
</dbReference>
<keyword evidence="15" id="KW-1185">Reference proteome</keyword>
<feature type="transmembrane region" description="Helical" evidence="12">
    <location>
        <begin position="677"/>
        <end position="695"/>
    </location>
</feature>
<dbReference type="SUPFAM" id="SSF81665">
    <property type="entry name" value="Calcium ATPase, transmembrane domain M"/>
    <property type="match status" value="1"/>
</dbReference>
<dbReference type="InterPro" id="IPR000068">
    <property type="entry name" value="GPCR_3_Ca_sens_rcpt-rel"/>
</dbReference>
<dbReference type="Pfam" id="PF00003">
    <property type="entry name" value="7tm_3"/>
    <property type="match status" value="1"/>
</dbReference>
<keyword evidence="5" id="KW-0732">Signal</keyword>